<dbReference type="InterPro" id="IPR006059">
    <property type="entry name" value="SBP"/>
</dbReference>
<comment type="caution">
    <text evidence="3">The sequence shown here is derived from an EMBL/GenBank/DDBJ whole genome shotgun (WGS) entry which is preliminary data.</text>
</comment>
<reference evidence="3 4" key="1">
    <citation type="journal article" date="2020" name="Arch. Microbiol.">
        <title>The genome sequence of the giant phototrophic gammaproteobacterium Thiospirillum jenense gives insight into its physiological properties and phylogenetic relationships.</title>
        <authorList>
            <person name="Imhoff J.F."/>
            <person name="Meyer T.E."/>
            <person name="Kyndt J.A."/>
        </authorList>
    </citation>
    <scope>NUCLEOTIDE SEQUENCE [LARGE SCALE GENOMIC DNA]</scope>
    <source>
        <strain evidence="3 4">DSM 216</strain>
    </source>
</reference>
<dbReference type="GO" id="GO:0042597">
    <property type="term" value="C:periplasmic space"/>
    <property type="evidence" value="ECO:0007669"/>
    <property type="project" value="UniProtKB-SubCell"/>
</dbReference>
<sequence length="437" mass="49526">MIISTDRLLARTVIVAILIISVIGCDRTDDSKDKLSVKTSIIFLHYFTDSLSGGINDMAAVFNSRNQQYDLKPTAINHESFETSIRYTLKSSPPDLYSYWAGARTQSILEDLTPIDRVWQQYQLDQCFSPVIIKAACEYDGHKYFVPLTQHYIGFFYNKKIFDTHNITPPTTWDEFLVVCEQLKNQQIIPIALGIREKWPAQFWFDLLLMRTAPYSFRSQLMQGQVGYDNPVVTAVFETWAQLIERGYFNAEPNDLSWDTGANELVYTGKAAMTLVGSWVIGQWTDAQHQWVAGRDFDFFSFPIIDPIIPLVSTGPIDGLVVPGRAVNKNGAEEVMVFLTEAAPQLAMSRGAGALAPSLKVSAQEYDTVRQRMMQEIMHSAHFAFPYDLSTPPPIADLGINAMTEFLEFPAERQQIQQRLADDVAHWFTINPLHQSQ</sequence>
<dbReference type="EMBL" id="JABVCQ010000002">
    <property type="protein sequence ID" value="MBB1124769.1"/>
    <property type="molecule type" value="Genomic_DNA"/>
</dbReference>
<dbReference type="RefSeq" id="WP_182581880.1">
    <property type="nucleotide sequence ID" value="NZ_JABVCQ010000002.1"/>
</dbReference>
<dbReference type="SUPFAM" id="SSF53850">
    <property type="entry name" value="Periplasmic binding protein-like II"/>
    <property type="match status" value="1"/>
</dbReference>
<organism evidence="3 4">
    <name type="scientific">Thiospirillum jenense</name>
    <dbReference type="NCBI Taxonomy" id="1653858"/>
    <lineage>
        <taxon>Bacteria</taxon>
        <taxon>Pseudomonadati</taxon>
        <taxon>Pseudomonadota</taxon>
        <taxon>Gammaproteobacteria</taxon>
        <taxon>Chromatiales</taxon>
        <taxon>Chromatiaceae</taxon>
        <taxon>Thiospirillum</taxon>
    </lineage>
</organism>
<evidence type="ECO:0000256" key="1">
    <source>
        <dbReference type="ARBA" id="ARBA00004418"/>
    </source>
</evidence>
<comment type="subcellular location">
    <subcellularLocation>
        <location evidence="1">Periplasm</location>
    </subcellularLocation>
</comment>
<dbReference type="Gene3D" id="3.40.190.10">
    <property type="entry name" value="Periplasmic binding protein-like II"/>
    <property type="match status" value="2"/>
</dbReference>
<accession>A0A839HCK1</accession>
<protein>
    <submittedName>
        <fullName evidence="3">Extracellular solute-binding protein</fullName>
    </submittedName>
</protein>
<gene>
    <name evidence="3" type="ORF">HUK38_00810</name>
</gene>
<dbReference type="AlphaFoldDB" id="A0A839HCK1"/>
<proteinExistence type="inferred from homology"/>
<evidence type="ECO:0000313" key="4">
    <source>
        <dbReference type="Proteomes" id="UP000548632"/>
    </source>
</evidence>
<comment type="similarity">
    <text evidence="2">Belongs to the bacterial solute-binding protein 1 family.</text>
</comment>
<evidence type="ECO:0000256" key="2">
    <source>
        <dbReference type="ARBA" id="ARBA00008520"/>
    </source>
</evidence>
<dbReference type="PANTHER" id="PTHR43649">
    <property type="entry name" value="ARABINOSE-BINDING PROTEIN-RELATED"/>
    <property type="match status" value="1"/>
</dbReference>
<keyword evidence="4" id="KW-1185">Reference proteome</keyword>
<evidence type="ECO:0000313" key="3">
    <source>
        <dbReference type="EMBL" id="MBB1124769.1"/>
    </source>
</evidence>
<dbReference type="PANTHER" id="PTHR43649:SF14">
    <property type="entry name" value="BLR3389 PROTEIN"/>
    <property type="match status" value="1"/>
</dbReference>
<dbReference type="InterPro" id="IPR050490">
    <property type="entry name" value="Bact_solute-bd_prot1"/>
</dbReference>
<dbReference type="PROSITE" id="PS51257">
    <property type="entry name" value="PROKAR_LIPOPROTEIN"/>
    <property type="match status" value="1"/>
</dbReference>
<name>A0A839HCK1_9GAMM</name>
<dbReference type="Pfam" id="PF01547">
    <property type="entry name" value="SBP_bac_1"/>
    <property type="match status" value="1"/>
</dbReference>
<dbReference type="Proteomes" id="UP000548632">
    <property type="component" value="Unassembled WGS sequence"/>
</dbReference>